<name>A0A2A5CCH1_9GAMM</name>
<keyword evidence="4" id="KW-0732">Signal</keyword>
<evidence type="ECO:0000313" key="6">
    <source>
        <dbReference type="Proteomes" id="UP000228987"/>
    </source>
</evidence>
<dbReference type="InterPro" id="IPR036770">
    <property type="entry name" value="Ankyrin_rpt-contain_sf"/>
</dbReference>
<feature type="repeat" description="ANK" evidence="3">
    <location>
        <begin position="51"/>
        <end position="83"/>
    </location>
</feature>
<dbReference type="Proteomes" id="UP000228987">
    <property type="component" value="Unassembled WGS sequence"/>
</dbReference>
<feature type="signal peptide" evidence="4">
    <location>
        <begin position="1"/>
        <end position="19"/>
    </location>
</feature>
<keyword evidence="2 3" id="KW-0040">ANK repeat</keyword>
<proteinExistence type="predicted"/>
<feature type="repeat" description="ANK" evidence="3">
    <location>
        <begin position="117"/>
        <end position="149"/>
    </location>
</feature>
<dbReference type="SUPFAM" id="SSF48403">
    <property type="entry name" value="Ankyrin repeat"/>
    <property type="match status" value="1"/>
</dbReference>
<gene>
    <name evidence="5" type="ORF">COA71_09275</name>
</gene>
<feature type="chain" id="PRO_5013037409" evidence="4">
    <location>
        <begin position="20"/>
        <end position="537"/>
    </location>
</feature>
<evidence type="ECO:0000313" key="5">
    <source>
        <dbReference type="EMBL" id="PCJ41218.1"/>
    </source>
</evidence>
<dbReference type="AlphaFoldDB" id="A0A2A5CCH1"/>
<feature type="repeat" description="ANK" evidence="3">
    <location>
        <begin position="236"/>
        <end position="268"/>
    </location>
</feature>
<accession>A0A2A5CCH1</accession>
<dbReference type="PROSITE" id="PS50297">
    <property type="entry name" value="ANK_REP_REGION"/>
    <property type="match status" value="6"/>
</dbReference>
<feature type="repeat" description="ANK" evidence="3">
    <location>
        <begin position="448"/>
        <end position="480"/>
    </location>
</feature>
<keyword evidence="1" id="KW-0677">Repeat</keyword>
<dbReference type="Gene3D" id="1.25.40.20">
    <property type="entry name" value="Ankyrin repeat-containing domain"/>
    <property type="match status" value="5"/>
</dbReference>
<dbReference type="PROSITE" id="PS50088">
    <property type="entry name" value="ANK_REPEAT"/>
    <property type="match status" value="7"/>
</dbReference>
<dbReference type="SMART" id="SM00248">
    <property type="entry name" value="ANK"/>
    <property type="match status" value="11"/>
</dbReference>
<dbReference type="InterPro" id="IPR002110">
    <property type="entry name" value="Ankyrin_rpt"/>
</dbReference>
<comment type="caution">
    <text evidence="5">The sequence shown here is derived from an EMBL/GenBank/DDBJ whole genome shotgun (WGS) entry which is preliminary data.</text>
</comment>
<dbReference type="GO" id="GO:0005737">
    <property type="term" value="C:cytoplasm"/>
    <property type="evidence" value="ECO:0007669"/>
    <property type="project" value="TreeGrafter"/>
</dbReference>
<evidence type="ECO:0000256" key="1">
    <source>
        <dbReference type="ARBA" id="ARBA00022737"/>
    </source>
</evidence>
<feature type="repeat" description="ANK" evidence="3">
    <location>
        <begin position="203"/>
        <end position="235"/>
    </location>
</feature>
<protein>
    <submittedName>
        <fullName evidence="5">Uncharacterized protein</fullName>
    </submittedName>
</protein>
<evidence type="ECO:0000256" key="3">
    <source>
        <dbReference type="PROSITE-ProRule" id="PRU00023"/>
    </source>
</evidence>
<feature type="repeat" description="ANK" evidence="3">
    <location>
        <begin position="338"/>
        <end position="370"/>
    </location>
</feature>
<dbReference type="PANTHER" id="PTHR23206:SF8">
    <property type="entry name" value="ANKYRIN REPEAT AND KH DOMAIN-CONTAINING 1"/>
    <property type="match status" value="1"/>
</dbReference>
<organism evidence="5 6">
    <name type="scientific">SAR86 cluster bacterium</name>
    <dbReference type="NCBI Taxonomy" id="2030880"/>
    <lineage>
        <taxon>Bacteria</taxon>
        <taxon>Pseudomonadati</taxon>
        <taxon>Pseudomonadota</taxon>
        <taxon>Gammaproteobacteria</taxon>
        <taxon>SAR86 cluster</taxon>
    </lineage>
</organism>
<reference evidence="6" key="1">
    <citation type="submission" date="2017-08" db="EMBL/GenBank/DDBJ databases">
        <title>A dynamic microbial community with high functional redundancy inhabits the cold, oxic subseafloor aquifer.</title>
        <authorList>
            <person name="Tully B.J."/>
            <person name="Wheat C.G."/>
            <person name="Glazer B.T."/>
            <person name="Huber J.A."/>
        </authorList>
    </citation>
    <scope>NUCLEOTIDE SEQUENCE [LARGE SCALE GENOMIC DNA]</scope>
</reference>
<dbReference type="EMBL" id="NVWI01000006">
    <property type="protein sequence ID" value="PCJ41218.1"/>
    <property type="molecule type" value="Genomic_DNA"/>
</dbReference>
<dbReference type="PANTHER" id="PTHR23206">
    <property type="entry name" value="MASK PROTEIN"/>
    <property type="match status" value="1"/>
</dbReference>
<dbReference type="Pfam" id="PF00023">
    <property type="entry name" value="Ank"/>
    <property type="match status" value="2"/>
</dbReference>
<feature type="repeat" description="ANK" evidence="3">
    <location>
        <begin position="151"/>
        <end position="183"/>
    </location>
</feature>
<evidence type="ECO:0000256" key="2">
    <source>
        <dbReference type="ARBA" id="ARBA00023043"/>
    </source>
</evidence>
<dbReference type="PRINTS" id="PR01415">
    <property type="entry name" value="ANKYRIN"/>
</dbReference>
<evidence type="ECO:0000256" key="4">
    <source>
        <dbReference type="SAM" id="SignalP"/>
    </source>
</evidence>
<dbReference type="Pfam" id="PF12796">
    <property type="entry name" value="Ank_2"/>
    <property type="match status" value="3"/>
</dbReference>
<dbReference type="InterPro" id="IPR051631">
    <property type="entry name" value="Ankyrin-KH/SAM_domain"/>
</dbReference>
<sequence>MKLRLFTVLFLCCSGVSFGQNNIVDVLAAGEREQVLLMISEGVDTNVEQSDGTTALLYAIHQGDQELVTALLDAGADANHSNDYGAGTMSEAAQLGSVEILIALLDEGADPNWHNLEGETALMIVARSGNIAAAELLLAHGAEVNATESWGGQSALMWATAQGQIEMLPLLIEHGADVNQHGIARLWDRRILSEPRPKDMNKGGFSALLYAARQGCTECIQILADAGANLDATDPDRVSPLNLALINLHFETAAALVEAGADVNSWDLYGRAPLYNALDLHTLPAGGRPDIPSEDLITGYDVAAMLLEHGANPNMQLKLRPPYRNAIFDRGSDNLLSYGATPLIRAARAGDVESVRLLLEYGALVGLPNGRGHTPLMVVSGIDWPAEPTRGRYKTEADSIEIIRLLLAAGADINALTGDPTRRPDVQINDANRGAGMQPAIRGAVNVDGQTALHAAAKMGWNQIVQYLIDNGATQQVIDVDNRTPIDLAMGRYQPAFLAIPPVPLLDTVQLLQAACLADDNCVLREIIDFSSTGLIQ</sequence>